<evidence type="ECO:0000259" key="1">
    <source>
        <dbReference type="Pfam" id="PF00078"/>
    </source>
</evidence>
<dbReference type="AlphaFoldDB" id="A0ABD0SBW5"/>
<feature type="domain" description="Reverse transcriptase" evidence="1">
    <location>
        <begin position="537"/>
        <end position="641"/>
    </location>
</feature>
<dbReference type="Pfam" id="PF03372">
    <property type="entry name" value="Exo_endo_phos"/>
    <property type="match status" value="1"/>
</dbReference>
<evidence type="ECO:0000259" key="2">
    <source>
        <dbReference type="Pfam" id="PF03372"/>
    </source>
</evidence>
<dbReference type="InterPro" id="IPR000477">
    <property type="entry name" value="RT_dom"/>
</dbReference>
<dbReference type="Pfam" id="PF00078">
    <property type="entry name" value="RVT_1"/>
    <property type="match status" value="1"/>
</dbReference>
<dbReference type="PANTHER" id="PTHR19446">
    <property type="entry name" value="REVERSE TRANSCRIPTASES"/>
    <property type="match status" value="1"/>
</dbReference>
<dbReference type="InterPro" id="IPR005135">
    <property type="entry name" value="Endo/exonuclease/phosphatase"/>
</dbReference>
<dbReference type="EMBL" id="JBEDNZ010000024">
    <property type="protein sequence ID" value="KAL0811545.1"/>
    <property type="molecule type" value="Genomic_DNA"/>
</dbReference>
<dbReference type="SUPFAM" id="SSF56219">
    <property type="entry name" value="DNase I-like"/>
    <property type="match status" value="1"/>
</dbReference>
<dbReference type="Gene3D" id="3.60.10.10">
    <property type="entry name" value="Endonuclease/exonuclease/phosphatase"/>
    <property type="match status" value="1"/>
</dbReference>
<feature type="domain" description="Endonuclease/exonuclease/phosphatase" evidence="2">
    <location>
        <begin position="11"/>
        <end position="226"/>
    </location>
</feature>
<organism evidence="3 4">
    <name type="scientific">Loxostege sticticalis</name>
    <name type="common">Beet webworm moth</name>
    <dbReference type="NCBI Taxonomy" id="481309"/>
    <lineage>
        <taxon>Eukaryota</taxon>
        <taxon>Metazoa</taxon>
        <taxon>Ecdysozoa</taxon>
        <taxon>Arthropoda</taxon>
        <taxon>Hexapoda</taxon>
        <taxon>Insecta</taxon>
        <taxon>Pterygota</taxon>
        <taxon>Neoptera</taxon>
        <taxon>Endopterygota</taxon>
        <taxon>Lepidoptera</taxon>
        <taxon>Glossata</taxon>
        <taxon>Ditrysia</taxon>
        <taxon>Pyraloidea</taxon>
        <taxon>Crambidae</taxon>
        <taxon>Pyraustinae</taxon>
        <taxon>Loxostege</taxon>
    </lineage>
</organism>
<accession>A0ABD0SBW5</accession>
<sequence>MMEQNKLSKIISYNCKNIKRSVDCVRSLCKYADVVALQEHWLLPQDLSFLAEIDQDFGYTGKSGMDPAAGLIRGRLYGGVALLWRKCAFQKVSIVSCKNERIVAIKATTSDLRDMVFMSVYMPINKSANLPLFTECLADIVALTYECSIDCTYILGDYNAHPDTLFDRELMCFCMEQQWVCADKEKLSSVPDTHTFVCSATGSKRWLDHCITSQAAWSTIKNASVLYDVFWSDHYPLMMECNLSLVRSKSTVKYDQSNSVRWGIRSPEEINKYSNCCNSQLKCVDFPIEFQNCADRMCYDVSHKNIINNLYESIVSILRQASLTSNNRVGNNNNKNNKFKSKCVMGWNKHVATAHKQARLDFQLYMLYGKPDSGPIYEKMSLSRKIFKSKLRYCQQNQKQIKMDILASHHSAKQFDKFWKSTKELGCRIELPLSVEGNSDPVGIANTFKNHFKVETSLPESVGLNAKACHVEQPIRITAKEVKLAINNMKRGKSPGHDGLSVEHLKHAGPHINRVLSMLFTFCVRHSYLPPSDISDKSNYRPISLATVIAKVLDRILDVHLSSRIQLHDSQFGFREGVSTESAILSLKYAVEYYVRRQTPVYACFLDLSKAFDLVSYDILWSKLREAGISEEIVGVFSHWYSNQSNVVK</sequence>
<evidence type="ECO:0008006" key="5">
    <source>
        <dbReference type="Google" id="ProtNLM"/>
    </source>
</evidence>
<comment type="caution">
    <text evidence="3">The sequence shown here is derived from an EMBL/GenBank/DDBJ whole genome shotgun (WGS) entry which is preliminary data.</text>
</comment>
<dbReference type="Proteomes" id="UP001549921">
    <property type="component" value="Unassembled WGS sequence"/>
</dbReference>
<name>A0ABD0SBW5_LOXSC</name>
<evidence type="ECO:0000313" key="3">
    <source>
        <dbReference type="EMBL" id="KAL0811545.1"/>
    </source>
</evidence>
<proteinExistence type="predicted"/>
<gene>
    <name evidence="3" type="ORF">ABMA28_009931</name>
</gene>
<evidence type="ECO:0000313" key="4">
    <source>
        <dbReference type="Proteomes" id="UP001549921"/>
    </source>
</evidence>
<dbReference type="InterPro" id="IPR036691">
    <property type="entry name" value="Endo/exonu/phosph_ase_sf"/>
</dbReference>
<protein>
    <recommendedName>
        <fullName evidence="5">Reverse transcriptase domain-containing protein</fullName>
    </recommendedName>
</protein>
<reference evidence="3 4" key="1">
    <citation type="submission" date="2024-06" db="EMBL/GenBank/DDBJ databases">
        <title>A chromosome-level genome assembly of beet webworm, Loxostege sticticalis.</title>
        <authorList>
            <person name="Zhang Y."/>
        </authorList>
    </citation>
    <scope>NUCLEOTIDE SEQUENCE [LARGE SCALE GENOMIC DNA]</scope>
    <source>
        <strain evidence="3">AQ028</strain>
        <tissue evidence="3">Male pupae</tissue>
    </source>
</reference>